<comment type="caution">
    <text evidence="2">The sequence shown here is derived from an EMBL/GenBank/DDBJ whole genome shotgun (WGS) entry which is preliminary data.</text>
</comment>
<dbReference type="AlphaFoldDB" id="A0A919Q722"/>
<evidence type="ECO:0000313" key="2">
    <source>
        <dbReference type="EMBL" id="GIH21825.1"/>
    </source>
</evidence>
<proteinExistence type="predicted"/>
<gene>
    <name evidence="2" type="ORF">Aph01nite_01350</name>
</gene>
<dbReference type="EMBL" id="BOOA01000001">
    <property type="protein sequence ID" value="GIH21825.1"/>
    <property type="molecule type" value="Genomic_DNA"/>
</dbReference>
<protein>
    <recommendedName>
        <fullName evidence="1">C2H2-type domain-containing protein</fullName>
    </recommendedName>
</protein>
<evidence type="ECO:0000259" key="1">
    <source>
        <dbReference type="PROSITE" id="PS00028"/>
    </source>
</evidence>
<name>A0A919Q722_9ACTN</name>
<evidence type="ECO:0000313" key="3">
    <source>
        <dbReference type="Proteomes" id="UP000640052"/>
    </source>
</evidence>
<reference evidence="2" key="1">
    <citation type="submission" date="2021-01" db="EMBL/GenBank/DDBJ databases">
        <title>Whole genome shotgun sequence of Acrocarpospora phusangensis NBRC 108782.</title>
        <authorList>
            <person name="Komaki H."/>
            <person name="Tamura T."/>
        </authorList>
    </citation>
    <scope>NUCLEOTIDE SEQUENCE</scope>
    <source>
        <strain evidence="2">NBRC 108782</strain>
    </source>
</reference>
<dbReference type="Proteomes" id="UP000640052">
    <property type="component" value="Unassembled WGS sequence"/>
</dbReference>
<organism evidence="2 3">
    <name type="scientific">Acrocarpospora phusangensis</name>
    <dbReference type="NCBI Taxonomy" id="1070424"/>
    <lineage>
        <taxon>Bacteria</taxon>
        <taxon>Bacillati</taxon>
        <taxon>Actinomycetota</taxon>
        <taxon>Actinomycetes</taxon>
        <taxon>Streptosporangiales</taxon>
        <taxon>Streptosporangiaceae</taxon>
        <taxon>Acrocarpospora</taxon>
    </lineage>
</organism>
<feature type="domain" description="C2H2-type" evidence="1">
    <location>
        <begin position="36"/>
        <end position="56"/>
    </location>
</feature>
<sequence>MTWEDGYALSLHYDKIRQLLDIVVRDNSRWLGVARCTRCGRLWGEDSITSGHADFHYVYPITATDAEAWLAAAEPLSLPHRRHL</sequence>
<accession>A0A919Q722</accession>
<keyword evidence="3" id="KW-1185">Reference proteome</keyword>
<dbReference type="PROSITE" id="PS00028">
    <property type="entry name" value="ZINC_FINGER_C2H2_1"/>
    <property type="match status" value="1"/>
</dbReference>
<dbReference type="InterPro" id="IPR013087">
    <property type="entry name" value="Znf_C2H2_type"/>
</dbReference>